<keyword evidence="3" id="KW-1185">Reference proteome</keyword>
<keyword evidence="2" id="KW-0812">Transmembrane</keyword>
<feature type="region of interest" description="Disordered" evidence="1">
    <location>
        <begin position="288"/>
        <end position="397"/>
    </location>
</feature>
<dbReference type="Proteomes" id="UP000887578">
    <property type="component" value="Unplaced"/>
</dbReference>
<proteinExistence type="predicted"/>
<name>A0A914PIE9_9BILA</name>
<feature type="compositionally biased region" description="Low complexity" evidence="1">
    <location>
        <begin position="346"/>
        <end position="357"/>
    </location>
</feature>
<feature type="region of interest" description="Disordered" evidence="1">
    <location>
        <begin position="412"/>
        <end position="437"/>
    </location>
</feature>
<dbReference type="AlphaFoldDB" id="A0A914PIE9"/>
<organism evidence="3 4">
    <name type="scientific">Panagrolaimus davidi</name>
    <dbReference type="NCBI Taxonomy" id="227884"/>
    <lineage>
        <taxon>Eukaryota</taxon>
        <taxon>Metazoa</taxon>
        <taxon>Ecdysozoa</taxon>
        <taxon>Nematoda</taxon>
        <taxon>Chromadorea</taxon>
        <taxon>Rhabditida</taxon>
        <taxon>Tylenchina</taxon>
        <taxon>Panagrolaimomorpha</taxon>
        <taxon>Panagrolaimoidea</taxon>
        <taxon>Panagrolaimidae</taxon>
        <taxon>Panagrolaimus</taxon>
    </lineage>
</organism>
<keyword evidence="2" id="KW-1133">Transmembrane helix</keyword>
<feature type="compositionally biased region" description="Basic and acidic residues" evidence="1">
    <location>
        <begin position="363"/>
        <end position="374"/>
    </location>
</feature>
<evidence type="ECO:0000313" key="3">
    <source>
        <dbReference type="Proteomes" id="UP000887578"/>
    </source>
</evidence>
<evidence type="ECO:0000313" key="4">
    <source>
        <dbReference type="WBParaSite" id="PDA_v2.g14546.t1"/>
    </source>
</evidence>
<reference evidence="4" key="1">
    <citation type="submission" date="2022-11" db="UniProtKB">
        <authorList>
            <consortium name="WormBaseParasite"/>
        </authorList>
    </citation>
    <scope>IDENTIFICATION</scope>
</reference>
<evidence type="ECO:0000256" key="2">
    <source>
        <dbReference type="SAM" id="Phobius"/>
    </source>
</evidence>
<feature type="compositionally biased region" description="Polar residues" evidence="1">
    <location>
        <begin position="425"/>
        <end position="437"/>
    </location>
</feature>
<protein>
    <submittedName>
        <fullName evidence="4">Uncharacterized protein</fullName>
    </submittedName>
</protein>
<feature type="transmembrane region" description="Helical" evidence="2">
    <location>
        <begin position="225"/>
        <end position="248"/>
    </location>
</feature>
<dbReference type="WBParaSite" id="PDA_v2.g14546.t1">
    <property type="protein sequence ID" value="PDA_v2.g14546.t1"/>
    <property type="gene ID" value="PDA_v2.g14546"/>
</dbReference>
<sequence>MTTKDYAVDVKSKISSKTAVLTNKTDFVNDSAYQRKSDGDLWNKSDENSKKFNFFYEKTQNRWQKESVKNNNNSTLSLHIAAYETFIESESQSKFNKALQPFFYAIPRQQDNSTSKPEVMQYKSSQKLLNPNEASFESETFGESSVSRIAPVEDVGCPGHFSKMFLLFSFLFLAVIHAAADNSTMNESSSEILFFDTDNTGEQLMNDDDSSNNNSDVKKSSSPTVYIILTVIFFIAMIASLGLMVFCIRKYQKKRKELMQKSDKVLDKKGGAASAIPLVAGQVKPLSIQPPTQHAQKKLTVDRIQPKKIKITGKRSADPTSNSTKENSALPKKPQPAGKSQSETSTTTTTATTMTAPKTKKMPKNEKKSERDVEPTQASSYLDPIYDNKGLNESKEKPIKKTFVCVNGKDWHEPETGETDDFSHQIESGNTFSMITN</sequence>
<accession>A0A914PIE9</accession>
<keyword evidence="2" id="KW-0472">Membrane</keyword>
<feature type="transmembrane region" description="Helical" evidence="2">
    <location>
        <begin position="164"/>
        <end position="180"/>
    </location>
</feature>
<feature type="compositionally biased region" description="Polar residues" evidence="1">
    <location>
        <begin position="318"/>
        <end position="327"/>
    </location>
</feature>
<evidence type="ECO:0000256" key="1">
    <source>
        <dbReference type="SAM" id="MobiDB-lite"/>
    </source>
</evidence>